<organism evidence="1 2">
    <name type="scientific">Zalaria obscura</name>
    <dbReference type="NCBI Taxonomy" id="2024903"/>
    <lineage>
        <taxon>Eukaryota</taxon>
        <taxon>Fungi</taxon>
        <taxon>Dikarya</taxon>
        <taxon>Ascomycota</taxon>
        <taxon>Pezizomycotina</taxon>
        <taxon>Dothideomycetes</taxon>
        <taxon>Dothideomycetidae</taxon>
        <taxon>Dothideales</taxon>
        <taxon>Zalariaceae</taxon>
        <taxon>Zalaria</taxon>
    </lineage>
</organism>
<evidence type="ECO:0000313" key="1">
    <source>
        <dbReference type="EMBL" id="KAK8205546.1"/>
    </source>
</evidence>
<dbReference type="Proteomes" id="UP001320706">
    <property type="component" value="Unassembled WGS sequence"/>
</dbReference>
<sequence length="553" mass="61147">MDSLPSSPFRPGATIEEELAYYKKNYEQLEVELQEFQASSRELEAELEKDVEASEKRERKLKEQVESLGFEVEEWKSKHKQSKTEANTAQNSLQKEITNMREANRTLQLKLRDIEVANDDYERQARNTTSSLEDVEAKYNQAIERGVMLEEELRVGEQEREALRIETQRLRDELSDLRIEAEITQEKLRLAEATIERFHTQRAQPLESLALRPRSPASEASPTTASSPTISTPPPSKSETSITSDAPTPPSPPLSDASVNPNSHLKTPIAPPFKRRSLIPDTNNTPRTSVNGSRIARHSRGPSITFASGKTIGGGAMLPPPRSIRPTMPPSMQTDGVPRSGSLYQIKGLIGRMQKIEERVHNVRSKLPPSDRRSPRNSPRTGTGRESDVPSSITMRSRTKRVSTSTSSSVKHEDDVHAQNGGRSTNGHVRQLSFGVAPAGATGADRPASGLGRPHSRISSVSHSATSQYGSRPPSRSSIGGARTPVDNYATLTGAERRPRSSIGGNYNTTHATPRHGHTSSMRASDTFCKEEERQNKHSDSEFKDSAAKERRV</sequence>
<protein>
    <submittedName>
        <fullName evidence="1">NADH:ubiquinone oxidoreductase</fullName>
    </submittedName>
</protein>
<name>A0ACC3SAX7_9PEZI</name>
<evidence type="ECO:0000313" key="2">
    <source>
        <dbReference type="Proteomes" id="UP001320706"/>
    </source>
</evidence>
<gene>
    <name evidence="1" type="primary">NDE1_2</name>
    <name evidence="1" type="ORF">M8818_004919</name>
</gene>
<proteinExistence type="predicted"/>
<dbReference type="EMBL" id="JAMKPW020000024">
    <property type="protein sequence ID" value="KAK8205546.1"/>
    <property type="molecule type" value="Genomic_DNA"/>
</dbReference>
<reference evidence="1" key="1">
    <citation type="submission" date="2024-02" db="EMBL/GenBank/DDBJ databases">
        <title>Metagenome Assembled Genome of Zalaria obscura JY119.</title>
        <authorList>
            <person name="Vighnesh L."/>
            <person name="Jagadeeshwari U."/>
            <person name="Venkata Ramana C."/>
            <person name="Sasikala C."/>
        </authorList>
    </citation>
    <scope>NUCLEOTIDE SEQUENCE</scope>
    <source>
        <strain evidence="1">JY119</strain>
    </source>
</reference>
<accession>A0ACC3SAX7</accession>
<keyword evidence="2" id="KW-1185">Reference proteome</keyword>
<comment type="caution">
    <text evidence="1">The sequence shown here is derived from an EMBL/GenBank/DDBJ whole genome shotgun (WGS) entry which is preliminary data.</text>
</comment>